<organism evidence="1 2">
    <name type="scientific">Blattamonas nauphoetae</name>
    <dbReference type="NCBI Taxonomy" id="2049346"/>
    <lineage>
        <taxon>Eukaryota</taxon>
        <taxon>Metamonada</taxon>
        <taxon>Preaxostyla</taxon>
        <taxon>Oxymonadida</taxon>
        <taxon>Blattamonas</taxon>
    </lineage>
</organism>
<dbReference type="Proteomes" id="UP001281761">
    <property type="component" value="Unassembled WGS sequence"/>
</dbReference>
<reference evidence="1 2" key="1">
    <citation type="journal article" date="2022" name="bioRxiv">
        <title>Genomics of Preaxostyla Flagellates Illuminates Evolutionary Transitions and the Path Towards Mitochondrial Loss.</title>
        <authorList>
            <person name="Novak L.V.F."/>
            <person name="Treitli S.C."/>
            <person name="Pyrih J."/>
            <person name="Halakuc P."/>
            <person name="Pipaliya S.V."/>
            <person name="Vacek V."/>
            <person name="Brzon O."/>
            <person name="Soukal P."/>
            <person name="Eme L."/>
            <person name="Dacks J.B."/>
            <person name="Karnkowska A."/>
            <person name="Elias M."/>
            <person name="Hampl V."/>
        </authorList>
    </citation>
    <scope>NUCLEOTIDE SEQUENCE [LARGE SCALE GENOMIC DNA]</scope>
    <source>
        <strain evidence="1">NAU3</strain>
        <tissue evidence="1">Gut</tissue>
    </source>
</reference>
<comment type="caution">
    <text evidence="1">The sequence shown here is derived from an EMBL/GenBank/DDBJ whole genome shotgun (WGS) entry which is preliminary data.</text>
</comment>
<gene>
    <name evidence="1" type="ORF">BLNAU_1469</name>
</gene>
<dbReference type="EMBL" id="JARBJD010000006">
    <property type="protein sequence ID" value="KAK2963427.1"/>
    <property type="molecule type" value="Genomic_DNA"/>
</dbReference>
<evidence type="ECO:0000313" key="1">
    <source>
        <dbReference type="EMBL" id="KAK2963427.1"/>
    </source>
</evidence>
<evidence type="ECO:0000313" key="2">
    <source>
        <dbReference type="Proteomes" id="UP001281761"/>
    </source>
</evidence>
<sequence>MIVPSSPYMAYILQCIVPTQSRIQMVVVCNLTVRLFDLAVRHTPTMQFLLSSSVPLIFPTILSEVTDDYAVSRILTEFSIFPFLLTVIGGEVRERTQDLVRMLRSEGLEEGMEQKLMDSASQKLGSIIRERSSELCNQFGWNGSDPE</sequence>
<protein>
    <submittedName>
        <fullName evidence="1">Uncharacterized protein</fullName>
    </submittedName>
</protein>
<proteinExistence type="predicted"/>
<accession>A0ABQ9YI40</accession>
<name>A0ABQ9YI40_9EUKA</name>
<keyword evidence="2" id="KW-1185">Reference proteome</keyword>